<dbReference type="EMBL" id="REGN01002354">
    <property type="protein sequence ID" value="RNA28666.1"/>
    <property type="molecule type" value="Genomic_DNA"/>
</dbReference>
<evidence type="ECO:0000313" key="3">
    <source>
        <dbReference type="Proteomes" id="UP000276133"/>
    </source>
</evidence>
<dbReference type="OrthoDB" id="10044569at2759"/>
<keyword evidence="1" id="KW-0472">Membrane</keyword>
<gene>
    <name evidence="2" type="ORF">BpHYR1_008288</name>
</gene>
<keyword evidence="3" id="KW-1185">Reference proteome</keyword>
<keyword evidence="1" id="KW-1133">Transmembrane helix</keyword>
<evidence type="ECO:0000313" key="2">
    <source>
        <dbReference type="EMBL" id="RNA28666.1"/>
    </source>
</evidence>
<name>A0A3M7RYS2_BRAPC</name>
<dbReference type="Proteomes" id="UP000276133">
    <property type="component" value="Unassembled WGS sequence"/>
</dbReference>
<proteinExistence type="predicted"/>
<protein>
    <submittedName>
        <fullName evidence="2">Uncharacterized protein</fullName>
    </submittedName>
</protein>
<dbReference type="AlphaFoldDB" id="A0A3M7RYS2"/>
<evidence type="ECO:0000256" key="1">
    <source>
        <dbReference type="SAM" id="Phobius"/>
    </source>
</evidence>
<feature type="transmembrane region" description="Helical" evidence="1">
    <location>
        <begin position="201"/>
        <end position="222"/>
    </location>
</feature>
<keyword evidence="1" id="KW-0812">Transmembrane</keyword>
<comment type="caution">
    <text evidence="2">The sequence shown here is derived from an EMBL/GenBank/DDBJ whole genome shotgun (WGS) entry which is preliminary data.</text>
</comment>
<reference evidence="2 3" key="1">
    <citation type="journal article" date="2018" name="Sci. Rep.">
        <title>Genomic signatures of local adaptation to the degree of environmental predictability in rotifers.</title>
        <authorList>
            <person name="Franch-Gras L."/>
            <person name="Hahn C."/>
            <person name="Garcia-Roger E.M."/>
            <person name="Carmona M.J."/>
            <person name="Serra M."/>
            <person name="Gomez A."/>
        </authorList>
    </citation>
    <scope>NUCLEOTIDE SEQUENCE [LARGE SCALE GENOMIC DNA]</scope>
    <source>
        <strain evidence="2">HYR1</strain>
    </source>
</reference>
<organism evidence="2 3">
    <name type="scientific">Brachionus plicatilis</name>
    <name type="common">Marine rotifer</name>
    <name type="synonym">Brachionus muelleri</name>
    <dbReference type="NCBI Taxonomy" id="10195"/>
    <lineage>
        <taxon>Eukaryota</taxon>
        <taxon>Metazoa</taxon>
        <taxon>Spiralia</taxon>
        <taxon>Gnathifera</taxon>
        <taxon>Rotifera</taxon>
        <taxon>Eurotatoria</taxon>
        <taxon>Monogononta</taxon>
        <taxon>Pseudotrocha</taxon>
        <taxon>Ploima</taxon>
        <taxon>Brachionidae</taxon>
        <taxon>Brachionus</taxon>
    </lineage>
</organism>
<sequence>MQFSKRIEKLSFKLCFIRIEGNDELANLDTMKNELYQNEKIKDLVTYSLIGFGIFHSAFEQPKSGKINQQDYWPTEAAAENGGQAINHKESLSKKKTDNLKLNELFQLSKDNFSRKNFSKKFTQFKISNETKSGSKLLNLLTTITNHKISLHSIGPRQINLSSSTNTISFSSSLGEQHFDTYDDLGEADPYHYVTKYNPDVGLRTALVLGSMLISIVLYIIWRNRYQCLGKKNDHLNEDYNLEYWLQQVDKQKLAQSKNNFHTPKLPDIVTDSRQATAAWIFEHQKIWRNLKKARNSPLNWPNRSYYLPVYDRLTNNMNSEGSFHRPLLDRFNLFKRKSVLTKKQLNVKAPFRKKSAVHIELDENTQLLINYARVDAKNFRLGRIVQPFKDKSKLTFSIIDSKKEELPNDNTKMHNILINMFLHNRRRRHSWPRCKSDYSHFHSLNKDLRQNYDFTAHSGQVSFKNTNEHDRPCSPSVKVYNSNNNAAASKTLFDTKV</sequence>
<accession>A0A3M7RYS2</accession>